<gene>
    <name evidence="2" type="ORF">E2C01_090500</name>
</gene>
<keyword evidence="3" id="KW-1185">Reference proteome</keyword>
<feature type="region of interest" description="Disordered" evidence="1">
    <location>
        <begin position="1"/>
        <end position="37"/>
    </location>
</feature>
<proteinExistence type="predicted"/>
<evidence type="ECO:0000313" key="2">
    <source>
        <dbReference type="EMBL" id="MPC95297.1"/>
    </source>
</evidence>
<organism evidence="2 3">
    <name type="scientific">Portunus trituberculatus</name>
    <name type="common">Swimming crab</name>
    <name type="synonym">Neptunus trituberculatus</name>
    <dbReference type="NCBI Taxonomy" id="210409"/>
    <lineage>
        <taxon>Eukaryota</taxon>
        <taxon>Metazoa</taxon>
        <taxon>Ecdysozoa</taxon>
        <taxon>Arthropoda</taxon>
        <taxon>Crustacea</taxon>
        <taxon>Multicrustacea</taxon>
        <taxon>Malacostraca</taxon>
        <taxon>Eumalacostraca</taxon>
        <taxon>Eucarida</taxon>
        <taxon>Decapoda</taxon>
        <taxon>Pleocyemata</taxon>
        <taxon>Brachyura</taxon>
        <taxon>Eubrachyura</taxon>
        <taxon>Portunoidea</taxon>
        <taxon>Portunidae</taxon>
        <taxon>Portuninae</taxon>
        <taxon>Portunus</taxon>
    </lineage>
</organism>
<evidence type="ECO:0000313" key="3">
    <source>
        <dbReference type="Proteomes" id="UP000324222"/>
    </source>
</evidence>
<comment type="caution">
    <text evidence="2">The sequence shown here is derived from an EMBL/GenBank/DDBJ whole genome shotgun (WGS) entry which is preliminary data.</text>
</comment>
<protein>
    <submittedName>
        <fullName evidence="2">Uncharacterized protein</fullName>
    </submittedName>
</protein>
<name>A0A5B7JQA0_PORTR</name>
<accession>A0A5B7JQA0</accession>
<reference evidence="2 3" key="1">
    <citation type="submission" date="2019-05" db="EMBL/GenBank/DDBJ databases">
        <title>Another draft genome of Portunus trituberculatus and its Hox gene families provides insights of decapod evolution.</title>
        <authorList>
            <person name="Jeong J.-H."/>
            <person name="Song I."/>
            <person name="Kim S."/>
            <person name="Choi T."/>
            <person name="Kim D."/>
            <person name="Ryu S."/>
            <person name="Kim W."/>
        </authorList>
    </citation>
    <scope>NUCLEOTIDE SEQUENCE [LARGE SCALE GENOMIC DNA]</scope>
    <source>
        <tissue evidence="2">Muscle</tissue>
    </source>
</reference>
<evidence type="ECO:0000256" key="1">
    <source>
        <dbReference type="SAM" id="MobiDB-lite"/>
    </source>
</evidence>
<dbReference type="EMBL" id="VSRR010101673">
    <property type="protein sequence ID" value="MPC95297.1"/>
    <property type="molecule type" value="Genomic_DNA"/>
</dbReference>
<feature type="compositionally biased region" description="Pro residues" evidence="1">
    <location>
        <begin position="12"/>
        <end position="27"/>
    </location>
</feature>
<dbReference type="Proteomes" id="UP000324222">
    <property type="component" value="Unassembled WGS sequence"/>
</dbReference>
<sequence length="46" mass="5067">MGVVTFQHKPHPSPPFFTPSPFTPSPGNPLSHPAAHPTHFCNHLLR</sequence>
<dbReference type="AlphaFoldDB" id="A0A5B7JQA0"/>